<dbReference type="RefSeq" id="WP_189861947.1">
    <property type="nucleotide sequence ID" value="NZ_BMVW01000009.1"/>
</dbReference>
<evidence type="ECO:0000256" key="1">
    <source>
        <dbReference type="ARBA" id="ARBA00004308"/>
    </source>
</evidence>
<name>A0A918PSV9_9ACTN</name>
<evidence type="ECO:0008006" key="5">
    <source>
        <dbReference type="Google" id="ProtNLM"/>
    </source>
</evidence>
<proteinExistence type="predicted"/>
<dbReference type="CDD" id="cd03399">
    <property type="entry name" value="SPFH_flotillin"/>
    <property type="match status" value="1"/>
</dbReference>
<evidence type="ECO:0000313" key="3">
    <source>
        <dbReference type="EMBL" id="GGZ20088.1"/>
    </source>
</evidence>
<keyword evidence="4" id="KW-1185">Reference proteome</keyword>
<dbReference type="PANTHER" id="PTHR13806:SF31">
    <property type="entry name" value="FLOTILLIN-LIKE PROTEIN 1-RELATED"/>
    <property type="match status" value="1"/>
</dbReference>
<dbReference type="InterPro" id="IPR027705">
    <property type="entry name" value="Flotillin_fam"/>
</dbReference>
<accession>A0A918PSV9</accession>
<keyword evidence="2" id="KW-0175">Coiled coil</keyword>
<dbReference type="EMBL" id="BMVW01000009">
    <property type="protein sequence ID" value="GGZ20088.1"/>
    <property type="molecule type" value="Genomic_DNA"/>
</dbReference>
<dbReference type="PANTHER" id="PTHR13806">
    <property type="entry name" value="FLOTILLIN-RELATED"/>
    <property type="match status" value="1"/>
</dbReference>
<dbReference type="InterPro" id="IPR036013">
    <property type="entry name" value="Band_7/SPFH_dom_sf"/>
</dbReference>
<gene>
    <name evidence="3" type="ORF">GCM10010365_45460</name>
</gene>
<dbReference type="GO" id="GO:0005886">
    <property type="term" value="C:plasma membrane"/>
    <property type="evidence" value="ECO:0007669"/>
    <property type="project" value="TreeGrafter"/>
</dbReference>
<reference evidence="3" key="1">
    <citation type="journal article" date="2014" name="Int. J. Syst. Evol. Microbiol.">
        <title>Complete genome sequence of Corynebacterium casei LMG S-19264T (=DSM 44701T), isolated from a smear-ripened cheese.</title>
        <authorList>
            <consortium name="US DOE Joint Genome Institute (JGI-PGF)"/>
            <person name="Walter F."/>
            <person name="Albersmeier A."/>
            <person name="Kalinowski J."/>
            <person name="Ruckert C."/>
        </authorList>
    </citation>
    <scope>NUCLEOTIDE SEQUENCE</scope>
    <source>
        <strain evidence="3">JCM 4815</strain>
    </source>
</reference>
<protein>
    <recommendedName>
        <fullName evidence="5">Flotillin family protein</fullName>
    </recommendedName>
</protein>
<feature type="coiled-coil region" evidence="2">
    <location>
        <begin position="335"/>
        <end position="396"/>
    </location>
</feature>
<dbReference type="Proteomes" id="UP000622166">
    <property type="component" value="Unassembled WGS sequence"/>
</dbReference>
<evidence type="ECO:0000256" key="2">
    <source>
        <dbReference type="SAM" id="Coils"/>
    </source>
</evidence>
<feature type="coiled-coil region" evidence="2">
    <location>
        <begin position="471"/>
        <end position="502"/>
    </location>
</feature>
<sequence>MDAMIVGIGALVAACLLAVLAVFLVARLFRKVEQGKALIVSKMRKVDVTFTGQVVLPVLHKAEVMDISVKTIEITRAGKEGLICRDNIRADIRISFFVKVNKTVEDVIKVAQAVGTARASDRNTLQELFHAKFSEALKTVGKQLDFTDLYTKREELRYRIIEVIGVDLNGYHLEDAAIDYLEQTPVTQLDPANVLDAQGIRKITELTAIEHVRTNEAQRTEEKEITRQNVDAREAVLELERRQADAEIKQRREIETVRAREEAETARVVEEERLRAQSAFLRTEEQLGVQRENQAREVAVAAKNRERVIAVENERIEKDRLLEVIARDRETQLTRIAAEKEVEAEKREIAEVVRERVAVDRTVAEQEESIKKLRAVEEAERERQAVVIAAEAEAQERLVKDIKAAEAAEQAAVHRAAEELTLAEARLKSADLDAQAKVRLAEGIQAESAAEGLAAVQVRDKEAEVIEKAGRAEAEANRARMLAEAEGAKAKARAEADAIGEKLKAEAAGLTEKAAAMAALDDASRGHEEYRLRLAAEKDIRLAGLDVQRQVAEAQATVLATGLESADISIVGGESVFLDRLVSSISLGKGVDGFVQHSETAQALAGPWLDGTASFTDDLGRILGSVSTADVQNLTVSALLMKLMHNGGASTGQLKQLLDRAGELGLADASLASLNGSATS</sequence>
<comment type="caution">
    <text evidence="3">The sequence shown here is derived from an EMBL/GenBank/DDBJ whole genome shotgun (WGS) entry which is preliminary data.</text>
</comment>
<reference evidence="3" key="2">
    <citation type="submission" date="2020-09" db="EMBL/GenBank/DDBJ databases">
        <authorList>
            <person name="Sun Q."/>
            <person name="Ohkuma M."/>
        </authorList>
    </citation>
    <scope>NUCLEOTIDE SEQUENCE</scope>
    <source>
        <strain evidence="3">JCM 4815</strain>
    </source>
</reference>
<dbReference type="GO" id="GO:0012505">
    <property type="term" value="C:endomembrane system"/>
    <property type="evidence" value="ECO:0007669"/>
    <property type="project" value="UniProtKB-SubCell"/>
</dbReference>
<evidence type="ECO:0000313" key="4">
    <source>
        <dbReference type="Proteomes" id="UP000622166"/>
    </source>
</evidence>
<feature type="coiled-coil region" evidence="2">
    <location>
        <begin position="222"/>
        <end position="249"/>
    </location>
</feature>
<comment type="subcellular location">
    <subcellularLocation>
        <location evidence="1">Endomembrane system</location>
    </subcellularLocation>
</comment>
<organism evidence="3 4">
    <name type="scientific">Streptomyces poonensis</name>
    <dbReference type="NCBI Taxonomy" id="68255"/>
    <lineage>
        <taxon>Bacteria</taxon>
        <taxon>Bacillati</taxon>
        <taxon>Actinomycetota</taxon>
        <taxon>Actinomycetes</taxon>
        <taxon>Kitasatosporales</taxon>
        <taxon>Streptomycetaceae</taxon>
        <taxon>Streptomyces</taxon>
    </lineage>
</organism>
<dbReference type="AlphaFoldDB" id="A0A918PSV9"/>
<dbReference type="Gene3D" id="3.30.479.30">
    <property type="entry name" value="Band 7 domain"/>
    <property type="match status" value="1"/>
</dbReference>
<dbReference type="SUPFAM" id="SSF117892">
    <property type="entry name" value="Band 7/SPFH domain"/>
    <property type="match status" value="1"/>
</dbReference>